<keyword evidence="6" id="KW-1185">Reference proteome</keyword>
<dbReference type="PANTHER" id="PTHR13964">
    <property type="entry name" value="RBP-RELATED"/>
    <property type="match status" value="1"/>
</dbReference>
<dbReference type="PROSITE" id="PS51011">
    <property type="entry name" value="ARID"/>
    <property type="match status" value="1"/>
</dbReference>
<dbReference type="OrthoDB" id="1938591at2759"/>
<dbReference type="SUPFAM" id="SSF46774">
    <property type="entry name" value="ARID-like"/>
    <property type="match status" value="1"/>
</dbReference>
<sequence length="121" mass="13563">MAQLQMELFLVTLYDFMTRRGSPITSPPVINGKKVNFFLLYVMSQKLGGPQALIKALQKLGSGQSPWTAMAYKLGLYEGLTDPNAKGRVDKELGGCYVQYLIPFEQHNSTPAGHKEIQERR</sequence>
<dbReference type="Gene3D" id="1.10.150.60">
    <property type="entry name" value="ARID DNA-binding domain"/>
    <property type="match status" value="1"/>
</dbReference>
<keyword evidence="1" id="KW-0805">Transcription regulation</keyword>
<dbReference type="EMBL" id="GL996527">
    <property type="protein sequence ID" value="EGV62304.1"/>
    <property type="molecule type" value="Genomic_DNA"/>
</dbReference>
<dbReference type="InterPro" id="IPR036431">
    <property type="entry name" value="ARID_dom_sf"/>
</dbReference>
<proteinExistence type="predicted"/>
<dbReference type="InterPro" id="IPR051232">
    <property type="entry name" value="ARID/SWI1_ChromRemod"/>
</dbReference>
<dbReference type="PANTHER" id="PTHR13964:SF27">
    <property type="entry name" value="HAT-TRICK, ISOFORM D"/>
    <property type="match status" value="1"/>
</dbReference>
<dbReference type="STRING" id="590646.G3B7R8"/>
<name>G3B7R8_CANTC</name>
<evidence type="ECO:0000313" key="5">
    <source>
        <dbReference type="EMBL" id="EGV62304.1"/>
    </source>
</evidence>
<dbReference type="InterPro" id="IPR001606">
    <property type="entry name" value="ARID_dom"/>
</dbReference>
<keyword evidence="3" id="KW-0539">Nucleus</keyword>
<dbReference type="HOGENOM" id="CLU_2043601_0_0_1"/>
<protein>
    <submittedName>
        <fullName evidence="5">ARID-like protein</fullName>
    </submittedName>
</protein>
<dbReference type="SMART" id="SM00501">
    <property type="entry name" value="BRIGHT"/>
    <property type="match status" value="1"/>
</dbReference>
<dbReference type="GO" id="GO:0006357">
    <property type="term" value="P:regulation of transcription by RNA polymerase II"/>
    <property type="evidence" value="ECO:0007669"/>
    <property type="project" value="TreeGrafter"/>
</dbReference>
<dbReference type="eggNOG" id="KOG2744">
    <property type="taxonomic scope" value="Eukaryota"/>
</dbReference>
<dbReference type="GO" id="GO:0000976">
    <property type="term" value="F:transcription cis-regulatory region binding"/>
    <property type="evidence" value="ECO:0007669"/>
    <property type="project" value="TreeGrafter"/>
</dbReference>
<gene>
    <name evidence="5" type="ORF">CANTEDRAFT_108647</name>
</gene>
<reference evidence="5 6" key="1">
    <citation type="journal article" date="2011" name="Proc. Natl. Acad. Sci. U.S.A.">
        <title>Comparative genomics of xylose-fermenting fungi for enhanced biofuel production.</title>
        <authorList>
            <person name="Wohlbach D.J."/>
            <person name="Kuo A."/>
            <person name="Sato T.K."/>
            <person name="Potts K.M."/>
            <person name="Salamov A.A."/>
            <person name="LaButti K.M."/>
            <person name="Sun H."/>
            <person name="Clum A."/>
            <person name="Pangilinan J.L."/>
            <person name="Lindquist E.A."/>
            <person name="Lucas S."/>
            <person name="Lapidus A."/>
            <person name="Jin M."/>
            <person name="Gunawan C."/>
            <person name="Balan V."/>
            <person name="Dale B.E."/>
            <person name="Jeffries T.W."/>
            <person name="Zinkel R."/>
            <person name="Barry K.W."/>
            <person name="Grigoriev I.V."/>
            <person name="Gasch A.P."/>
        </authorList>
    </citation>
    <scope>NUCLEOTIDE SEQUENCE [LARGE SCALE GENOMIC DNA]</scope>
    <source>
        <strain evidence="6">ATCC 10573 / BCRC 21748 / CBS 615 / JCM 9827 / NBRC 10315 / NRRL Y-1498 / VKM Y-70</strain>
    </source>
</reference>
<dbReference type="SMART" id="SM01014">
    <property type="entry name" value="ARID"/>
    <property type="match status" value="1"/>
</dbReference>
<dbReference type="GO" id="GO:0016514">
    <property type="term" value="C:SWI/SNF complex"/>
    <property type="evidence" value="ECO:0007669"/>
    <property type="project" value="TreeGrafter"/>
</dbReference>
<evidence type="ECO:0000256" key="1">
    <source>
        <dbReference type="ARBA" id="ARBA00023015"/>
    </source>
</evidence>
<feature type="non-terminal residue" evidence="5">
    <location>
        <position position="121"/>
    </location>
</feature>
<dbReference type="Pfam" id="PF01388">
    <property type="entry name" value="ARID"/>
    <property type="match status" value="1"/>
</dbReference>
<keyword evidence="2" id="KW-0804">Transcription</keyword>
<dbReference type="AlphaFoldDB" id="G3B7R8"/>
<evidence type="ECO:0000256" key="2">
    <source>
        <dbReference type="ARBA" id="ARBA00023163"/>
    </source>
</evidence>
<organism evidence="6">
    <name type="scientific">Candida tenuis (strain ATCC 10573 / BCRC 21748 / CBS 615 / JCM 9827 / NBRC 10315 / NRRL Y-1498 / VKM Y-70)</name>
    <name type="common">Yeast</name>
    <name type="synonym">Yamadazyma tenuis</name>
    <dbReference type="NCBI Taxonomy" id="590646"/>
    <lineage>
        <taxon>Eukaryota</taxon>
        <taxon>Fungi</taxon>
        <taxon>Dikarya</taxon>
        <taxon>Ascomycota</taxon>
        <taxon>Saccharomycotina</taxon>
        <taxon>Pichiomycetes</taxon>
        <taxon>Debaryomycetaceae</taxon>
        <taxon>Yamadazyma</taxon>
    </lineage>
</organism>
<dbReference type="Proteomes" id="UP000000707">
    <property type="component" value="Unassembled WGS sequence"/>
</dbReference>
<evidence type="ECO:0000256" key="3">
    <source>
        <dbReference type="ARBA" id="ARBA00023242"/>
    </source>
</evidence>
<evidence type="ECO:0000259" key="4">
    <source>
        <dbReference type="PROSITE" id="PS51011"/>
    </source>
</evidence>
<feature type="domain" description="ARID" evidence="4">
    <location>
        <begin position="3"/>
        <end position="109"/>
    </location>
</feature>
<evidence type="ECO:0000313" key="6">
    <source>
        <dbReference type="Proteomes" id="UP000000707"/>
    </source>
</evidence>
<accession>G3B7R8</accession>